<dbReference type="EMBL" id="AP025730">
    <property type="protein sequence ID" value="BDI04433.1"/>
    <property type="molecule type" value="Genomic_DNA"/>
</dbReference>
<keyword evidence="6" id="KW-0812">Transmembrane</keyword>
<protein>
    <submittedName>
        <fullName evidence="9">Methyl-accepting chemotaxis protein</fullName>
    </submittedName>
</protein>
<evidence type="ECO:0000256" key="6">
    <source>
        <dbReference type="SAM" id="Phobius"/>
    </source>
</evidence>
<evidence type="ECO:0000259" key="8">
    <source>
        <dbReference type="PROSITE" id="PS50885"/>
    </source>
</evidence>
<evidence type="ECO:0000256" key="1">
    <source>
        <dbReference type="ARBA" id="ARBA00022481"/>
    </source>
</evidence>
<dbReference type="SUPFAM" id="SSF58104">
    <property type="entry name" value="Methyl-accepting chemotaxis protein (MCP) signaling domain"/>
    <property type="match status" value="1"/>
</dbReference>
<dbReference type="InterPro" id="IPR051310">
    <property type="entry name" value="MCP_chemotaxis"/>
</dbReference>
<keyword evidence="6" id="KW-0472">Membrane</keyword>
<dbReference type="PANTHER" id="PTHR43531">
    <property type="entry name" value="PROTEIN ICFG"/>
    <property type="match status" value="1"/>
</dbReference>
<comment type="similarity">
    <text evidence="2">Belongs to the methyl-accepting chemotaxis (MCP) protein family.</text>
</comment>
<evidence type="ECO:0000256" key="3">
    <source>
        <dbReference type="PROSITE-ProRule" id="PRU00284"/>
    </source>
</evidence>
<name>A0ABN6PHM2_9BURK</name>
<feature type="coiled-coil region" evidence="4">
    <location>
        <begin position="489"/>
        <end position="516"/>
    </location>
</feature>
<proteinExistence type="inferred from homology"/>
<keyword evidence="10" id="KW-1185">Reference proteome</keyword>
<dbReference type="PROSITE" id="PS50885">
    <property type="entry name" value="HAMP"/>
    <property type="match status" value="1"/>
</dbReference>
<evidence type="ECO:0000313" key="9">
    <source>
        <dbReference type="EMBL" id="BDI04433.1"/>
    </source>
</evidence>
<dbReference type="PANTHER" id="PTHR43531:SF14">
    <property type="entry name" value="METHYL-ACCEPTING CHEMOTAXIS PROTEIN I-RELATED"/>
    <property type="match status" value="1"/>
</dbReference>
<reference evidence="9" key="1">
    <citation type="submission" date="2022-04" db="EMBL/GenBank/DDBJ databases">
        <title>Whole genome sequence of Sphaerotilus sp. FB-5.</title>
        <authorList>
            <person name="Takeda M."/>
            <person name="Narihara S."/>
            <person name="Akimoto M."/>
            <person name="Akimoto R."/>
            <person name="Nishiyashiki S."/>
            <person name="Murakami T."/>
        </authorList>
    </citation>
    <scope>NUCLEOTIDE SEQUENCE</scope>
    <source>
        <strain evidence="9">FB-5</strain>
    </source>
</reference>
<evidence type="ECO:0000256" key="2">
    <source>
        <dbReference type="ARBA" id="ARBA00029447"/>
    </source>
</evidence>
<dbReference type="PRINTS" id="PR00260">
    <property type="entry name" value="CHEMTRNSDUCR"/>
</dbReference>
<dbReference type="CDD" id="cd19411">
    <property type="entry name" value="MCP2201-like_sensor"/>
    <property type="match status" value="1"/>
</dbReference>
<dbReference type="SMART" id="SM00304">
    <property type="entry name" value="HAMP"/>
    <property type="match status" value="2"/>
</dbReference>
<dbReference type="Proteomes" id="UP001057498">
    <property type="component" value="Chromosome"/>
</dbReference>
<evidence type="ECO:0000256" key="4">
    <source>
        <dbReference type="SAM" id="Coils"/>
    </source>
</evidence>
<feature type="domain" description="HAMP" evidence="8">
    <location>
        <begin position="214"/>
        <end position="266"/>
    </location>
</feature>
<feature type="transmembrane region" description="Helical" evidence="6">
    <location>
        <begin position="192"/>
        <end position="212"/>
    </location>
</feature>
<evidence type="ECO:0000313" key="10">
    <source>
        <dbReference type="Proteomes" id="UP001057498"/>
    </source>
</evidence>
<dbReference type="CDD" id="cd11386">
    <property type="entry name" value="MCP_signal"/>
    <property type="match status" value="1"/>
</dbReference>
<dbReference type="RefSeq" id="WP_310742584.1">
    <property type="nucleotide sequence ID" value="NZ_AP025730.1"/>
</dbReference>
<evidence type="ECO:0000259" key="7">
    <source>
        <dbReference type="PROSITE" id="PS50111"/>
    </source>
</evidence>
<feature type="region of interest" description="Disordered" evidence="5">
    <location>
        <begin position="527"/>
        <end position="547"/>
    </location>
</feature>
<dbReference type="SMART" id="SM00283">
    <property type="entry name" value="MA"/>
    <property type="match status" value="1"/>
</dbReference>
<keyword evidence="1" id="KW-0488">Methylation</keyword>
<keyword evidence="4" id="KW-0175">Coiled coil</keyword>
<gene>
    <name evidence="9" type="ORF">CATMQ487_14030</name>
</gene>
<feature type="domain" description="Methyl-accepting transducer" evidence="7">
    <location>
        <begin position="271"/>
        <end position="500"/>
    </location>
</feature>
<sequence length="557" mass="58949">MSFPPALRIGARLGLAFGLLGCLLLVSTASGILRLNTLNETVRHLVNQSVRPVVLVAQMERSVLEIGIHLRNAILFDGQELVLAEIAEIGKERTALAEVQRNLAASIDSEASQAALKQAVAAHAPYLEAVDKIIRAVKAGDPDSARMLIAGGEVRRLRGDYTAALKQLADVEQQRMRDATSQTEAVHAAGRWMLLTVAGLGLALAAWTGWAMTRSIVRPAQRATAAARRIAEGDLTQDVLSRRRDEMGEVLQAIQAMQEGLRRTVGHIRSGAAQVNSASREIASGNQDLSGRTEQQASALEETAASMQQMTDTVQQNAESARQANQLAAAAVGVASRGGDMVNRVVATMDEISASSRKIADIIGVIDGIAFQTNILALNAAVEAARAGEQGRGFAVVAGEVRTLAQRSANAAREIKALITQSVERVEGGHDLVREAGSTMAEIVTRVQRMNDLIAEINASTVEQSAGITQVNSAMAHLDQGTQQNAALVEESAASAESLRQHAAELERAVAVFRTEAGQAAVVPAPAASATRTARPPTARATTTTEATVATQEWETF</sequence>
<keyword evidence="6" id="KW-1133">Transmembrane helix</keyword>
<dbReference type="InterPro" id="IPR024478">
    <property type="entry name" value="HlyB_4HB_MCP"/>
</dbReference>
<dbReference type="InterPro" id="IPR047347">
    <property type="entry name" value="YvaQ-like_sensor"/>
</dbReference>
<keyword evidence="3" id="KW-0807">Transducer</keyword>
<dbReference type="Pfam" id="PF12729">
    <property type="entry name" value="4HB_MCP_1"/>
    <property type="match status" value="1"/>
</dbReference>
<dbReference type="Pfam" id="PF00672">
    <property type="entry name" value="HAMP"/>
    <property type="match status" value="1"/>
</dbReference>
<dbReference type="InterPro" id="IPR004090">
    <property type="entry name" value="Chemotax_Me-accpt_rcpt"/>
</dbReference>
<organism evidence="9 10">
    <name type="scientific">Sphaerotilus microaerophilus</name>
    <dbReference type="NCBI Taxonomy" id="2914710"/>
    <lineage>
        <taxon>Bacteria</taxon>
        <taxon>Pseudomonadati</taxon>
        <taxon>Pseudomonadota</taxon>
        <taxon>Betaproteobacteria</taxon>
        <taxon>Burkholderiales</taxon>
        <taxon>Sphaerotilaceae</taxon>
        <taxon>Sphaerotilus</taxon>
    </lineage>
</organism>
<dbReference type="Pfam" id="PF00015">
    <property type="entry name" value="MCPsignal"/>
    <property type="match status" value="1"/>
</dbReference>
<dbReference type="PROSITE" id="PS50111">
    <property type="entry name" value="CHEMOTAXIS_TRANSDUC_2"/>
    <property type="match status" value="1"/>
</dbReference>
<dbReference type="InterPro" id="IPR004089">
    <property type="entry name" value="MCPsignal_dom"/>
</dbReference>
<dbReference type="Gene3D" id="1.10.287.950">
    <property type="entry name" value="Methyl-accepting chemotaxis protein"/>
    <property type="match status" value="1"/>
</dbReference>
<dbReference type="InterPro" id="IPR003660">
    <property type="entry name" value="HAMP_dom"/>
</dbReference>
<accession>A0ABN6PHM2</accession>
<evidence type="ECO:0000256" key="5">
    <source>
        <dbReference type="SAM" id="MobiDB-lite"/>
    </source>
</evidence>